<dbReference type="Pfam" id="PF16537">
    <property type="entry name" value="T2SSB"/>
    <property type="match status" value="1"/>
</dbReference>
<dbReference type="OrthoDB" id="5432325at2"/>
<organism evidence="3 4">
    <name type="scientific">Pseudidiomarina gelatinasegens</name>
    <dbReference type="NCBI Taxonomy" id="2487740"/>
    <lineage>
        <taxon>Bacteria</taxon>
        <taxon>Pseudomonadati</taxon>
        <taxon>Pseudomonadota</taxon>
        <taxon>Gammaproteobacteria</taxon>
        <taxon>Alteromonadales</taxon>
        <taxon>Idiomarinaceae</taxon>
        <taxon>Pseudidiomarina</taxon>
    </lineage>
</organism>
<gene>
    <name evidence="3" type="ORF">EGC76_05810</name>
</gene>
<dbReference type="InterPro" id="IPR032389">
    <property type="entry name" value="GspB_C"/>
</dbReference>
<dbReference type="RefSeq" id="WP_128352054.1">
    <property type="nucleotide sequence ID" value="NZ_RSFE01000003.1"/>
</dbReference>
<name>A0A443Z526_9GAMM</name>
<dbReference type="GO" id="GO:0015627">
    <property type="term" value="C:type II protein secretion system complex"/>
    <property type="evidence" value="ECO:0007669"/>
    <property type="project" value="InterPro"/>
</dbReference>
<dbReference type="EMBL" id="RSFE01000003">
    <property type="protein sequence ID" value="RWU11770.1"/>
    <property type="molecule type" value="Genomic_DNA"/>
</dbReference>
<sequence length="233" mass="25201">MSSVLKALRNQQSPLLKAHSQVALESAGKPASAIGLIVTLLVSLVVAAGIGWLGVQYWLSNNAVEVAEPIPQASYQLGTIAAVIEPQWPESEPATAEQIIAMEPSDTITSSAQRQAENSVIDDDQTIDLNQVSPELLSAFESALNESGEGRSVVPTLANLSQDFQRTVPSFSYDGHQYSSRAQARWVELAGVRLFEGERWQGLTVLTIAPAHVVLSRNNQAFQQPALEDWTKP</sequence>
<evidence type="ECO:0000256" key="1">
    <source>
        <dbReference type="SAM" id="Phobius"/>
    </source>
</evidence>
<keyword evidence="1" id="KW-0812">Transmembrane</keyword>
<keyword evidence="1" id="KW-0472">Membrane</keyword>
<protein>
    <submittedName>
        <fullName evidence="3">General secretion pathway protein GspB</fullName>
    </submittedName>
</protein>
<feature type="transmembrane region" description="Helical" evidence="1">
    <location>
        <begin position="33"/>
        <end position="59"/>
    </location>
</feature>
<evidence type="ECO:0000313" key="3">
    <source>
        <dbReference type="EMBL" id="RWU11770.1"/>
    </source>
</evidence>
<reference evidence="3 4" key="1">
    <citation type="submission" date="2018-12" db="EMBL/GenBank/DDBJ databases">
        <authorList>
            <person name="Li A."/>
            <person name="Zhang M."/>
            <person name="Zhu H."/>
        </authorList>
    </citation>
    <scope>NUCLEOTIDE SEQUENCE [LARGE SCALE GENOMIC DNA]</scope>
    <source>
        <strain evidence="3 4">R04H25</strain>
    </source>
</reference>
<evidence type="ECO:0000313" key="4">
    <source>
        <dbReference type="Proteomes" id="UP000288789"/>
    </source>
</evidence>
<keyword evidence="4" id="KW-1185">Reference proteome</keyword>
<keyword evidence="1" id="KW-1133">Transmembrane helix</keyword>
<dbReference type="AlphaFoldDB" id="A0A443Z526"/>
<comment type="caution">
    <text evidence="3">The sequence shown here is derived from an EMBL/GenBank/DDBJ whole genome shotgun (WGS) entry which is preliminary data.</text>
</comment>
<feature type="domain" description="Type II secretion system protein GspB C-terminal" evidence="2">
    <location>
        <begin position="168"/>
        <end position="226"/>
    </location>
</feature>
<accession>A0A443Z526</accession>
<evidence type="ECO:0000259" key="2">
    <source>
        <dbReference type="Pfam" id="PF16537"/>
    </source>
</evidence>
<dbReference type="Proteomes" id="UP000288789">
    <property type="component" value="Unassembled WGS sequence"/>
</dbReference>
<proteinExistence type="predicted"/>